<evidence type="ECO:0000313" key="3">
    <source>
        <dbReference type="Proteomes" id="UP001605036"/>
    </source>
</evidence>
<evidence type="ECO:0000313" key="2">
    <source>
        <dbReference type="EMBL" id="KAL2611578.1"/>
    </source>
</evidence>
<dbReference type="Proteomes" id="UP001605036">
    <property type="component" value="Unassembled WGS sequence"/>
</dbReference>
<name>A0ABD1XVN5_9MARC</name>
<feature type="compositionally biased region" description="Basic and acidic residues" evidence="1">
    <location>
        <begin position="37"/>
        <end position="46"/>
    </location>
</feature>
<reference evidence="2 3" key="1">
    <citation type="submission" date="2024-09" db="EMBL/GenBank/DDBJ databases">
        <title>Chromosome-scale assembly of Riccia fluitans.</title>
        <authorList>
            <person name="Paukszto L."/>
            <person name="Sawicki J."/>
            <person name="Karawczyk K."/>
            <person name="Piernik-Szablinska J."/>
            <person name="Szczecinska M."/>
            <person name="Mazdziarz M."/>
        </authorList>
    </citation>
    <scope>NUCLEOTIDE SEQUENCE [LARGE SCALE GENOMIC DNA]</scope>
    <source>
        <strain evidence="2">Rf_01</strain>
        <tissue evidence="2">Aerial parts of the thallus</tissue>
    </source>
</reference>
<dbReference type="AlphaFoldDB" id="A0ABD1XVN5"/>
<feature type="compositionally biased region" description="Basic and acidic residues" evidence="1">
    <location>
        <begin position="1"/>
        <end position="10"/>
    </location>
</feature>
<protein>
    <submittedName>
        <fullName evidence="2">Uncharacterized protein</fullName>
    </submittedName>
</protein>
<organism evidence="2 3">
    <name type="scientific">Riccia fluitans</name>
    <dbReference type="NCBI Taxonomy" id="41844"/>
    <lineage>
        <taxon>Eukaryota</taxon>
        <taxon>Viridiplantae</taxon>
        <taxon>Streptophyta</taxon>
        <taxon>Embryophyta</taxon>
        <taxon>Marchantiophyta</taxon>
        <taxon>Marchantiopsida</taxon>
        <taxon>Marchantiidae</taxon>
        <taxon>Marchantiales</taxon>
        <taxon>Ricciaceae</taxon>
        <taxon>Riccia</taxon>
    </lineage>
</organism>
<sequence>MTVENKDPRYSHRGQVFTSRMPEDVRKGYTNGATPMRRTDIPQRKHENSKLCVKTVHEMRGKKRNHPSELGVSVYANE</sequence>
<keyword evidence="3" id="KW-1185">Reference proteome</keyword>
<accession>A0ABD1XVN5</accession>
<dbReference type="EMBL" id="JBHFFA010000007">
    <property type="protein sequence ID" value="KAL2611578.1"/>
    <property type="molecule type" value="Genomic_DNA"/>
</dbReference>
<comment type="caution">
    <text evidence="2">The sequence shown here is derived from an EMBL/GenBank/DDBJ whole genome shotgun (WGS) entry which is preliminary data.</text>
</comment>
<evidence type="ECO:0000256" key="1">
    <source>
        <dbReference type="SAM" id="MobiDB-lite"/>
    </source>
</evidence>
<proteinExistence type="predicted"/>
<gene>
    <name evidence="2" type="ORF">R1flu_023270</name>
</gene>
<feature type="region of interest" description="Disordered" evidence="1">
    <location>
        <begin position="1"/>
        <end position="46"/>
    </location>
</feature>